<proteinExistence type="predicted"/>
<reference evidence="1" key="2">
    <citation type="submission" date="2021-01" db="EMBL/GenBank/DDBJ databases">
        <authorList>
            <person name="Schikora-Tamarit M.A."/>
        </authorList>
    </citation>
    <scope>NUCLEOTIDE SEQUENCE</scope>
    <source>
        <strain evidence="1">CBS2887</strain>
    </source>
</reference>
<name>A0A9P8QHA6_WICPI</name>
<comment type="caution">
    <text evidence="1">The sequence shown here is derived from an EMBL/GenBank/DDBJ whole genome shotgun (WGS) entry which is preliminary data.</text>
</comment>
<protein>
    <submittedName>
        <fullName evidence="1">Uncharacterized protein</fullName>
    </submittedName>
</protein>
<evidence type="ECO:0000313" key="2">
    <source>
        <dbReference type="Proteomes" id="UP000774326"/>
    </source>
</evidence>
<accession>A0A9P8QHA6</accession>
<dbReference type="EMBL" id="JAEUBG010000133">
    <property type="protein sequence ID" value="KAH3688827.1"/>
    <property type="molecule type" value="Genomic_DNA"/>
</dbReference>
<reference evidence="1" key="1">
    <citation type="journal article" date="2021" name="Open Biol.">
        <title>Shared evolutionary footprints suggest mitochondrial oxidative damage underlies multiple complex I losses in fungi.</title>
        <authorList>
            <person name="Schikora-Tamarit M.A."/>
            <person name="Marcet-Houben M."/>
            <person name="Nosek J."/>
            <person name="Gabaldon T."/>
        </authorList>
    </citation>
    <scope>NUCLEOTIDE SEQUENCE</scope>
    <source>
        <strain evidence="1">CBS2887</strain>
    </source>
</reference>
<dbReference type="AlphaFoldDB" id="A0A9P8QHA6"/>
<dbReference type="Proteomes" id="UP000774326">
    <property type="component" value="Unassembled WGS sequence"/>
</dbReference>
<keyword evidence="2" id="KW-1185">Reference proteome</keyword>
<evidence type="ECO:0000313" key="1">
    <source>
        <dbReference type="EMBL" id="KAH3688827.1"/>
    </source>
</evidence>
<organism evidence="1 2">
    <name type="scientific">Wickerhamomyces pijperi</name>
    <name type="common">Yeast</name>
    <name type="synonym">Pichia pijperi</name>
    <dbReference type="NCBI Taxonomy" id="599730"/>
    <lineage>
        <taxon>Eukaryota</taxon>
        <taxon>Fungi</taxon>
        <taxon>Dikarya</taxon>
        <taxon>Ascomycota</taxon>
        <taxon>Saccharomycotina</taxon>
        <taxon>Saccharomycetes</taxon>
        <taxon>Phaffomycetales</taxon>
        <taxon>Wickerhamomycetaceae</taxon>
        <taxon>Wickerhamomyces</taxon>
    </lineage>
</organism>
<gene>
    <name evidence="1" type="ORF">WICPIJ_000187</name>
</gene>
<sequence>MVYFPLVKSKASNSWILTDGGNVVALEDSFLPASTQRLTPVWFWNLREISAFGSKVGNVSGMAANVSSLCMVNI</sequence>